<keyword evidence="1" id="KW-1133">Transmembrane helix</keyword>
<proteinExistence type="predicted"/>
<dbReference type="AlphaFoldDB" id="A0AAV6TPP1"/>
<keyword evidence="1" id="KW-0812">Transmembrane</keyword>
<keyword evidence="1" id="KW-0472">Membrane</keyword>
<feature type="transmembrane region" description="Helical" evidence="1">
    <location>
        <begin position="63"/>
        <end position="85"/>
    </location>
</feature>
<name>A0AAV6TPP1_9ARAC</name>
<evidence type="ECO:0000313" key="2">
    <source>
        <dbReference type="EMBL" id="KAG8173416.1"/>
    </source>
</evidence>
<comment type="caution">
    <text evidence="2">The sequence shown here is derived from an EMBL/GenBank/DDBJ whole genome shotgun (WGS) entry which is preliminary data.</text>
</comment>
<organism evidence="2 3">
    <name type="scientific">Oedothorax gibbosus</name>
    <dbReference type="NCBI Taxonomy" id="931172"/>
    <lineage>
        <taxon>Eukaryota</taxon>
        <taxon>Metazoa</taxon>
        <taxon>Ecdysozoa</taxon>
        <taxon>Arthropoda</taxon>
        <taxon>Chelicerata</taxon>
        <taxon>Arachnida</taxon>
        <taxon>Araneae</taxon>
        <taxon>Araneomorphae</taxon>
        <taxon>Entelegynae</taxon>
        <taxon>Araneoidea</taxon>
        <taxon>Linyphiidae</taxon>
        <taxon>Erigoninae</taxon>
        <taxon>Oedothorax</taxon>
    </lineage>
</organism>
<gene>
    <name evidence="2" type="ORF">JTE90_015480</name>
</gene>
<evidence type="ECO:0000256" key="1">
    <source>
        <dbReference type="SAM" id="Phobius"/>
    </source>
</evidence>
<accession>A0AAV6TPP1</accession>
<reference evidence="2 3" key="1">
    <citation type="journal article" date="2022" name="Nat. Ecol. Evol.">
        <title>A masculinizing supergene underlies an exaggerated male reproductive morph in a spider.</title>
        <authorList>
            <person name="Hendrickx F."/>
            <person name="De Corte Z."/>
            <person name="Sonet G."/>
            <person name="Van Belleghem S.M."/>
            <person name="Kostlbacher S."/>
            <person name="Vangestel C."/>
        </authorList>
    </citation>
    <scope>NUCLEOTIDE SEQUENCE [LARGE SCALE GENOMIC DNA]</scope>
    <source>
        <strain evidence="2">W744_W776</strain>
    </source>
</reference>
<dbReference type="Proteomes" id="UP000827092">
    <property type="component" value="Unassembled WGS sequence"/>
</dbReference>
<dbReference type="EMBL" id="JAFNEN010001790">
    <property type="protein sequence ID" value="KAG8173416.1"/>
    <property type="molecule type" value="Genomic_DNA"/>
</dbReference>
<protein>
    <submittedName>
        <fullName evidence="2">Uncharacterized protein</fullName>
    </submittedName>
</protein>
<sequence>MKKPIVLNYLTGEGLVIEPTVCDGIYEAKFCIKLLGCMKAQLEREDFVLQEITEIPVNMCAALVMKGSTILVFTHALVMAAMVLVQI</sequence>
<evidence type="ECO:0000313" key="3">
    <source>
        <dbReference type="Proteomes" id="UP000827092"/>
    </source>
</evidence>
<keyword evidence="3" id="KW-1185">Reference proteome</keyword>